<accession>A0AAV0NUV0</accession>
<sequence>MKGVGLGRRKSRWFSILFRSPL</sequence>
<protein>
    <submittedName>
        <fullName evidence="1">Uncharacterized protein</fullName>
    </submittedName>
</protein>
<dbReference type="AlphaFoldDB" id="A0AAV0NUV0"/>
<dbReference type="EMBL" id="CAMGYJ010000008">
    <property type="protein sequence ID" value="CAI0462257.1"/>
    <property type="molecule type" value="Genomic_DNA"/>
</dbReference>
<dbReference type="Proteomes" id="UP001154282">
    <property type="component" value="Unassembled WGS sequence"/>
</dbReference>
<organism evidence="1 2">
    <name type="scientific">Linum tenue</name>
    <dbReference type="NCBI Taxonomy" id="586396"/>
    <lineage>
        <taxon>Eukaryota</taxon>
        <taxon>Viridiplantae</taxon>
        <taxon>Streptophyta</taxon>
        <taxon>Embryophyta</taxon>
        <taxon>Tracheophyta</taxon>
        <taxon>Spermatophyta</taxon>
        <taxon>Magnoliopsida</taxon>
        <taxon>eudicotyledons</taxon>
        <taxon>Gunneridae</taxon>
        <taxon>Pentapetalae</taxon>
        <taxon>rosids</taxon>
        <taxon>fabids</taxon>
        <taxon>Malpighiales</taxon>
        <taxon>Linaceae</taxon>
        <taxon>Linum</taxon>
    </lineage>
</organism>
<proteinExistence type="predicted"/>
<comment type="caution">
    <text evidence="1">The sequence shown here is derived from an EMBL/GenBank/DDBJ whole genome shotgun (WGS) entry which is preliminary data.</text>
</comment>
<evidence type="ECO:0000313" key="2">
    <source>
        <dbReference type="Proteomes" id="UP001154282"/>
    </source>
</evidence>
<reference evidence="1" key="1">
    <citation type="submission" date="2022-08" db="EMBL/GenBank/DDBJ databases">
        <authorList>
            <person name="Gutierrez-Valencia J."/>
        </authorList>
    </citation>
    <scope>NUCLEOTIDE SEQUENCE</scope>
</reference>
<evidence type="ECO:0000313" key="1">
    <source>
        <dbReference type="EMBL" id="CAI0462257.1"/>
    </source>
</evidence>
<gene>
    <name evidence="1" type="ORF">LITE_LOCUS35287</name>
</gene>
<keyword evidence="2" id="KW-1185">Reference proteome</keyword>
<name>A0AAV0NUV0_9ROSI</name>